<keyword evidence="3" id="KW-1185">Reference proteome</keyword>
<evidence type="ECO:0000313" key="2">
    <source>
        <dbReference type="EMBL" id="DAD25826.1"/>
    </source>
</evidence>
<evidence type="ECO:0000313" key="3">
    <source>
        <dbReference type="Proteomes" id="UP000607653"/>
    </source>
</evidence>
<feature type="compositionally biased region" description="Low complexity" evidence="1">
    <location>
        <begin position="52"/>
        <end position="70"/>
    </location>
</feature>
<comment type="caution">
    <text evidence="2">The sequence shown here is derived from an EMBL/GenBank/DDBJ whole genome shotgun (WGS) entry which is preliminary data.</text>
</comment>
<dbReference type="EMBL" id="DUZY01000002">
    <property type="protein sequence ID" value="DAD25826.1"/>
    <property type="molecule type" value="Genomic_DNA"/>
</dbReference>
<protein>
    <submittedName>
        <fullName evidence="2">Uncharacterized protein</fullName>
    </submittedName>
</protein>
<reference evidence="2 3" key="1">
    <citation type="journal article" date="2020" name="Mol. Biol. Evol.">
        <title>Distinct Expression and Methylation Patterns for Genes with Different Fates following a Single Whole-Genome Duplication in Flowering Plants.</title>
        <authorList>
            <person name="Shi T."/>
            <person name="Rahmani R.S."/>
            <person name="Gugger P.F."/>
            <person name="Wang M."/>
            <person name="Li H."/>
            <person name="Zhang Y."/>
            <person name="Li Z."/>
            <person name="Wang Q."/>
            <person name="Van de Peer Y."/>
            <person name="Marchal K."/>
            <person name="Chen J."/>
        </authorList>
    </citation>
    <scope>NUCLEOTIDE SEQUENCE [LARGE SCALE GENOMIC DNA]</scope>
    <source>
        <tissue evidence="2">Leaf</tissue>
    </source>
</reference>
<name>A0A822Y3M4_NELNU</name>
<proteinExistence type="predicted"/>
<organism evidence="2 3">
    <name type="scientific">Nelumbo nucifera</name>
    <name type="common">Sacred lotus</name>
    <dbReference type="NCBI Taxonomy" id="4432"/>
    <lineage>
        <taxon>Eukaryota</taxon>
        <taxon>Viridiplantae</taxon>
        <taxon>Streptophyta</taxon>
        <taxon>Embryophyta</taxon>
        <taxon>Tracheophyta</taxon>
        <taxon>Spermatophyta</taxon>
        <taxon>Magnoliopsida</taxon>
        <taxon>Proteales</taxon>
        <taxon>Nelumbonaceae</taxon>
        <taxon>Nelumbo</taxon>
    </lineage>
</organism>
<dbReference type="AlphaFoldDB" id="A0A822Y3M4"/>
<accession>A0A822Y3M4</accession>
<feature type="region of interest" description="Disordered" evidence="1">
    <location>
        <begin position="29"/>
        <end position="70"/>
    </location>
</feature>
<sequence length="70" mass="7489">MYVFVRASLGWVGPELDFAGFMLPEASTQAQPKFRSGPGPAHSPKTDAQSVQKLGLGQLRLGLGPPKLRP</sequence>
<evidence type="ECO:0000256" key="1">
    <source>
        <dbReference type="SAM" id="MobiDB-lite"/>
    </source>
</evidence>
<dbReference type="Proteomes" id="UP000607653">
    <property type="component" value="Unassembled WGS sequence"/>
</dbReference>
<gene>
    <name evidence="2" type="ORF">HUJ06_027294</name>
</gene>